<dbReference type="AlphaFoldDB" id="A0AAW1XUW7"/>
<accession>A0AAW1XUW7</accession>
<feature type="region of interest" description="Disordered" evidence="1">
    <location>
        <begin position="1"/>
        <end position="55"/>
    </location>
</feature>
<comment type="caution">
    <text evidence="2">The sequence shown here is derived from an EMBL/GenBank/DDBJ whole genome shotgun (WGS) entry which is preliminary data.</text>
</comment>
<proteinExistence type="predicted"/>
<reference evidence="2 3" key="1">
    <citation type="journal article" date="2023" name="G3 (Bethesda)">
        <title>A chromosome-length genome assembly and annotation of blackberry (Rubus argutus, cv. 'Hillquist').</title>
        <authorList>
            <person name="Bruna T."/>
            <person name="Aryal R."/>
            <person name="Dudchenko O."/>
            <person name="Sargent D.J."/>
            <person name="Mead D."/>
            <person name="Buti M."/>
            <person name="Cavallini A."/>
            <person name="Hytonen T."/>
            <person name="Andres J."/>
            <person name="Pham M."/>
            <person name="Weisz D."/>
            <person name="Mascagni F."/>
            <person name="Usai G."/>
            <person name="Natali L."/>
            <person name="Bassil N."/>
            <person name="Fernandez G.E."/>
            <person name="Lomsadze A."/>
            <person name="Armour M."/>
            <person name="Olukolu B."/>
            <person name="Poorten T."/>
            <person name="Britton C."/>
            <person name="Davik J."/>
            <person name="Ashrafi H."/>
            <person name="Aiden E.L."/>
            <person name="Borodovsky M."/>
            <person name="Worthington M."/>
        </authorList>
    </citation>
    <scope>NUCLEOTIDE SEQUENCE [LARGE SCALE GENOMIC DNA]</scope>
    <source>
        <strain evidence="2">PI 553951</strain>
    </source>
</reference>
<dbReference type="EMBL" id="JBEDUW010000003">
    <property type="protein sequence ID" value="KAK9939690.1"/>
    <property type="molecule type" value="Genomic_DNA"/>
</dbReference>
<keyword evidence="3" id="KW-1185">Reference proteome</keyword>
<protein>
    <submittedName>
        <fullName evidence="2">Uncharacterized protein</fullName>
    </submittedName>
</protein>
<sequence>MMEIMDDEDLASWDNESPIDGTCGDIAANSIPSSSHRSKSMQDSDNVSVNTNTCRDIVVDDDREERSAGDQYNFEKTDTVTINGAVEELEIPKKVKVYERKRKGEGFYKRKRLHDREEEAKNSKGGYLLRALKTWKVAVEELKIEKEQTKAQTKAQTKVKNIVSSMCHQCHKKVTYRQNEYREV</sequence>
<organism evidence="2 3">
    <name type="scientific">Rubus argutus</name>
    <name type="common">Southern blackberry</name>
    <dbReference type="NCBI Taxonomy" id="59490"/>
    <lineage>
        <taxon>Eukaryota</taxon>
        <taxon>Viridiplantae</taxon>
        <taxon>Streptophyta</taxon>
        <taxon>Embryophyta</taxon>
        <taxon>Tracheophyta</taxon>
        <taxon>Spermatophyta</taxon>
        <taxon>Magnoliopsida</taxon>
        <taxon>eudicotyledons</taxon>
        <taxon>Gunneridae</taxon>
        <taxon>Pentapetalae</taxon>
        <taxon>rosids</taxon>
        <taxon>fabids</taxon>
        <taxon>Rosales</taxon>
        <taxon>Rosaceae</taxon>
        <taxon>Rosoideae</taxon>
        <taxon>Rosoideae incertae sedis</taxon>
        <taxon>Rubus</taxon>
    </lineage>
</organism>
<gene>
    <name evidence="2" type="ORF">M0R45_016379</name>
</gene>
<feature type="compositionally biased region" description="Acidic residues" evidence="1">
    <location>
        <begin position="1"/>
        <end position="11"/>
    </location>
</feature>
<evidence type="ECO:0000313" key="2">
    <source>
        <dbReference type="EMBL" id="KAK9939690.1"/>
    </source>
</evidence>
<evidence type="ECO:0000313" key="3">
    <source>
        <dbReference type="Proteomes" id="UP001457282"/>
    </source>
</evidence>
<dbReference type="Proteomes" id="UP001457282">
    <property type="component" value="Unassembled WGS sequence"/>
</dbReference>
<name>A0AAW1XUW7_RUBAR</name>
<evidence type="ECO:0000256" key="1">
    <source>
        <dbReference type="SAM" id="MobiDB-lite"/>
    </source>
</evidence>
<feature type="compositionally biased region" description="Polar residues" evidence="1">
    <location>
        <begin position="30"/>
        <end position="54"/>
    </location>
</feature>